<reference evidence="9 10" key="2">
    <citation type="journal article" date="2017" name="Front. Plant Sci.">
        <title>Gene Classification and Mining of Molecular Markers Useful in Red Clover (Trifolium pratense) Breeding.</title>
        <authorList>
            <person name="Istvanek J."/>
            <person name="Dluhosova J."/>
            <person name="Dluhos P."/>
            <person name="Patkova L."/>
            <person name="Nedelnik J."/>
            <person name="Repkova J."/>
        </authorList>
    </citation>
    <scope>NUCLEOTIDE SEQUENCE [LARGE SCALE GENOMIC DNA]</scope>
    <source>
        <strain evidence="10">cv. Tatra</strain>
        <tissue evidence="9">Young leaves</tissue>
    </source>
</reference>
<organism evidence="9 10">
    <name type="scientific">Trifolium pratense</name>
    <name type="common">Red clover</name>
    <dbReference type="NCBI Taxonomy" id="57577"/>
    <lineage>
        <taxon>Eukaryota</taxon>
        <taxon>Viridiplantae</taxon>
        <taxon>Streptophyta</taxon>
        <taxon>Embryophyta</taxon>
        <taxon>Tracheophyta</taxon>
        <taxon>Spermatophyta</taxon>
        <taxon>Magnoliopsida</taxon>
        <taxon>eudicotyledons</taxon>
        <taxon>Gunneridae</taxon>
        <taxon>Pentapetalae</taxon>
        <taxon>rosids</taxon>
        <taxon>fabids</taxon>
        <taxon>Fabales</taxon>
        <taxon>Fabaceae</taxon>
        <taxon>Papilionoideae</taxon>
        <taxon>50 kb inversion clade</taxon>
        <taxon>NPAAA clade</taxon>
        <taxon>Hologalegina</taxon>
        <taxon>IRL clade</taxon>
        <taxon>Trifolieae</taxon>
        <taxon>Trifolium</taxon>
    </lineage>
</organism>
<dbReference type="UniPathway" id="UPA00094"/>
<comment type="caution">
    <text evidence="9">The sequence shown here is derived from an EMBL/GenBank/DDBJ whole genome shotgun (WGS) entry which is preliminary data.</text>
</comment>
<dbReference type="ExpressionAtlas" id="A0A2K3P0G7">
    <property type="expression patterns" value="baseline"/>
</dbReference>
<evidence type="ECO:0000256" key="1">
    <source>
        <dbReference type="ARBA" id="ARBA00005194"/>
    </source>
</evidence>
<comment type="similarity">
    <text evidence="2">Belongs to the thiolase-like superfamily. FabH family.</text>
</comment>
<dbReference type="GO" id="GO:0006633">
    <property type="term" value="P:fatty acid biosynthetic process"/>
    <property type="evidence" value="ECO:0007669"/>
    <property type="project" value="UniProtKB-UniPathway"/>
</dbReference>
<dbReference type="GO" id="GO:0016746">
    <property type="term" value="F:acyltransferase activity"/>
    <property type="evidence" value="ECO:0007669"/>
    <property type="project" value="InterPro"/>
</dbReference>
<keyword evidence="3" id="KW-0444">Lipid biosynthesis</keyword>
<keyword evidence="5" id="KW-0276">Fatty acid metabolism</keyword>
<dbReference type="PANTHER" id="PTHR43091">
    <property type="entry name" value="3-OXOACYL-[ACYL-CARRIER-PROTEIN] SYNTHASE"/>
    <property type="match status" value="1"/>
</dbReference>
<dbReference type="PANTHER" id="PTHR43091:SF1">
    <property type="entry name" value="BETA-KETOACYL-[ACYL-CARRIER-PROTEIN] SYNTHASE III, CHLOROPLASTIC"/>
    <property type="match status" value="1"/>
</dbReference>
<reference evidence="9 10" key="1">
    <citation type="journal article" date="2014" name="Am. J. Bot.">
        <title>Genome assembly and annotation for red clover (Trifolium pratense; Fabaceae).</title>
        <authorList>
            <person name="Istvanek J."/>
            <person name="Jaros M."/>
            <person name="Krenek A."/>
            <person name="Repkova J."/>
        </authorList>
    </citation>
    <scope>NUCLEOTIDE SEQUENCE [LARGE SCALE GENOMIC DNA]</scope>
    <source>
        <strain evidence="10">cv. Tatra</strain>
        <tissue evidence="9">Young leaves</tissue>
    </source>
</reference>
<evidence type="ECO:0000259" key="8">
    <source>
        <dbReference type="Pfam" id="PF08541"/>
    </source>
</evidence>
<keyword evidence="6" id="KW-0443">Lipid metabolism</keyword>
<evidence type="ECO:0000313" key="10">
    <source>
        <dbReference type="Proteomes" id="UP000236291"/>
    </source>
</evidence>
<evidence type="ECO:0000256" key="2">
    <source>
        <dbReference type="ARBA" id="ARBA00008642"/>
    </source>
</evidence>
<dbReference type="EMBL" id="ASHM01002736">
    <property type="protein sequence ID" value="PNY08784.1"/>
    <property type="molecule type" value="Genomic_DNA"/>
</dbReference>
<dbReference type="Proteomes" id="UP000236291">
    <property type="component" value="Unassembled WGS sequence"/>
</dbReference>
<evidence type="ECO:0000256" key="3">
    <source>
        <dbReference type="ARBA" id="ARBA00022516"/>
    </source>
</evidence>
<sequence>MNGKEVFFFVVRRVPQSIKNALEKAALPASSIDWLLIHQANQRIIDPIATRLEVPSKRVILNLANYGNTSAASIPLALDEAVRSGKVMAGQTIAAVASFTSALHLQTEEIFKCKCSFLHNPIY</sequence>
<evidence type="ECO:0000256" key="4">
    <source>
        <dbReference type="ARBA" id="ARBA00022679"/>
    </source>
</evidence>
<dbReference type="AlphaFoldDB" id="A0A2K3P0G7"/>
<dbReference type="InterPro" id="IPR016039">
    <property type="entry name" value="Thiolase-like"/>
</dbReference>
<dbReference type="InterPro" id="IPR013747">
    <property type="entry name" value="ACP_syn_III_C"/>
</dbReference>
<dbReference type="STRING" id="57577.A0A2K3P0G7"/>
<accession>A0A2K3P0G7</accession>
<dbReference type="Pfam" id="PF08541">
    <property type="entry name" value="ACP_syn_III_C"/>
    <property type="match status" value="1"/>
</dbReference>
<keyword evidence="7" id="KW-0275">Fatty acid biosynthesis</keyword>
<feature type="domain" description="Beta-ketoacyl-[acyl-carrier-protein] synthase III C-terminal" evidence="8">
    <location>
        <begin position="22"/>
        <end position="97"/>
    </location>
</feature>
<evidence type="ECO:0000256" key="6">
    <source>
        <dbReference type="ARBA" id="ARBA00023098"/>
    </source>
</evidence>
<dbReference type="Gene3D" id="3.40.47.10">
    <property type="match status" value="1"/>
</dbReference>
<comment type="pathway">
    <text evidence="1">Lipid metabolism; fatty acid biosynthesis.</text>
</comment>
<keyword evidence="4" id="KW-0808">Transferase</keyword>
<dbReference type="GO" id="GO:0009507">
    <property type="term" value="C:chloroplast"/>
    <property type="evidence" value="ECO:0007669"/>
    <property type="project" value="TreeGrafter"/>
</dbReference>
<name>A0A2K3P0G7_TRIPR</name>
<gene>
    <name evidence="9" type="ORF">L195_g005318</name>
</gene>
<evidence type="ECO:0000313" key="9">
    <source>
        <dbReference type="EMBL" id="PNY08784.1"/>
    </source>
</evidence>
<dbReference type="SUPFAM" id="SSF53901">
    <property type="entry name" value="Thiolase-like"/>
    <property type="match status" value="1"/>
</dbReference>
<evidence type="ECO:0000256" key="7">
    <source>
        <dbReference type="ARBA" id="ARBA00023160"/>
    </source>
</evidence>
<protein>
    <submittedName>
        <fullName evidence="9">3-oxoacyl-(Acyl-carrier-protein) synthase chloroplastic-like</fullName>
    </submittedName>
</protein>
<evidence type="ECO:0000256" key="5">
    <source>
        <dbReference type="ARBA" id="ARBA00022832"/>
    </source>
</evidence>
<proteinExistence type="inferred from homology"/>